<evidence type="ECO:0000256" key="1">
    <source>
        <dbReference type="ARBA" id="ARBA00007613"/>
    </source>
</evidence>
<keyword evidence="2" id="KW-0564">Palmitate</keyword>
<comment type="subcellular location">
    <subcellularLocation>
        <location evidence="2">Cell membrane</location>
        <topology evidence="2">Lipid-anchor</topology>
    </subcellularLocation>
</comment>
<dbReference type="InterPro" id="IPR003423">
    <property type="entry name" value="OMP_efflux"/>
</dbReference>
<keyword evidence="2" id="KW-0812">Transmembrane</keyword>
<evidence type="ECO:0000313" key="3">
    <source>
        <dbReference type="EMBL" id="PXZ00246.1"/>
    </source>
</evidence>
<keyword evidence="2" id="KW-1134">Transmembrane beta strand</keyword>
<dbReference type="PANTHER" id="PTHR30203">
    <property type="entry name" value="OUTER MEMBRANE CATION EFFLUX PROTEIN"/>
    <property type="match status" value="1"/>
</dbReference>
<dbReference type="PANTHER" id="PTHR30203:SF32">
    <property type="entry name" value="CATION EFFLUX SYSTEM PROTEIN CUSC"/>
    <property type="match status" value="1"/>
</dbReference>
<dbReference type="AlphaFoldDB" id="A0A318MW12"/>
<comment type="caution">
    <text evidence="3">The sequence shown here is derived from an EMBL/GenBank/DDBJ whole genome shotgun (WGS) entry which is preliminary data.</text>
</comment>
<proteinExistence type="inferred from homology"/>
<keyword evidence="2" id="KW-0472">Membrane</keyword>
<dbReference type="InterPro" id="IPR010131">
    <property type="entry name" value="MdtP/NodT-like"/>
</dbReference>
<protein>
    <submittedName>
        <fullName evidence="3">Multidrug transporter</fullName>
    </submittedName>
</protein>
<keyword evidence="4" id="KW-1185">Reference proteome</keyword>
<dbReference type="Gene3D" id="2.20.200.10">
    <property type="entry name" value="Outer membrane efflux proteins (OEP)"/>
    <property type="match status" value="1"/>
</dbReference>
<sequence>MLMQPLDRQESKIMMKIRKSFRSTLKSMTLALMIFSTTSCNLVPDYKRPDASISQQWPMGPAYGAPLPKDSNLPQAYNVGWKVFFRDPVLSELISMALANNRDLREAIENITASHASYMRQRGDLFPTVNYSAGASYQTSPGKTLGGMRGYTHWNQLSTGFGVSNYEIDIFDHVRSLTKAARESYLQQVESTLSVQISLISEVANTYMAWLADCDSLRTVQESLHNRERNLQLIQGMHTYGQQNAQAVAQATELLQEARSQEQVYQKTVANDLNSLTLLIGQPIPQSVLQKAGPNPSLDNFVSMPEVASGMPSDLLERRPDILLAEHQLKEANANVGYARAAFFPSIQLTTSGSTAGATFAQMFGPYSAAYTFMPKITVPVIDEGQNLAQLRTAKAKVRAAAAHYQKVIQSSFKEVADALAARTTLKEKWKAESDNVKASQTDYRLSYARFRNGIDSYISTLTAQRTLLTAQVSSIQARLQYMQSLSTLYRTLGGGWSAENAFQTYQSNGKKLNTQVDKSKQ</sequence>
<gene>
    <name evidence="3" type="ORF">DK869_06320</name>
</gene>
<evidence type="ECO:0000313" key="4">
    <source>
        <dbReference type="Proteomes" id="UP000247565"/>
    </source>
</evidence>
<dbReference type="GO" id="GO:0005886">
    <property type="term" value="C:plasma membrane"/>
    <property type="evidence" value="ECO:0007669"/>
    <property type="project" value="UniProtKB-SubCell"/>
</dbReference>
<dbReference type="Pfam" id="PF02321">
    <property type="entry name" value="OEP"/>
    <property type="match status" value="2"/>
</dbReference>
<comment type="similarity">
    <text evidence="1 2">Belongs to the outer membrane factor (OMF) (TC 1.B.17) family.</text>
</comment>
<dbReference type="Proteomes" id="UP000247565">
    <property type="component" value="Unassembled WGS sequence"/>
</dbReference>
<accession>A0A318MW12</accession>
<name>A0A318MW12_9PROT</name>
<dbReference type="SUPFAM" id="SSF56954">
    <property type="entry name" value="Outer membrane efflux proteins (OEP)"/>
    <property type="match status" value="1"/>
</dbReference>
<organism evidence="3 4">
    <name type="scientific">Commensalibacter melissae</name>
    <dbReference type="NCBI Taxonomy" id="2070537"/>
    <lineage>
        <taxon>Bacteria</taxon>
        <taxon>Pseudomonadati</taxon>
        <taxon>Pseudomonadota</taxon>
        <taxon>Alphaproteobacteria</taxon>
        <taxon>Acetobacterales</taxon>
        <taxon>Acetobacteraceae</taxon>
    </lineage>
</organism>
<keyword evidence="2" id="KW-0449">Lipoprotein</keyword>
<dbReference type="EMBL" id="QGLT01000003">
    <property type="protein sequence ID" value="PXZ00246.1"/>
    <property type="molecule type" value="Genomic_DNA"/>
</dbReference>
<evidence type="ECO:0000256" key="2">
    <source>
        <dbReference type="RuleBase" id="RU362097"/>
    </source>
</evidence>
<dbReference type="NCBIfam" id="TIGR01845">
    <property type="entry name" value="outer_NodT"/>
    <property type="match status" value="1"/>
</dbReference>
<dbReference type="Gene3D" id="1.20.1600.10">
    <property type="entry name" value="Outer membrane efflux proteins (OEP)"/>
    <property type="match status" value="1"/>
</dbReference>
<reference evidence="3 4" key="1">
    <citation type="submission" date="2018-05" db="EMBL/GenBank/DDBJ databases">
        <title>Reference genomes for bee gut microbiota database.</title>
        <authorList>
            <person name="Ellegaard K.M."/>
        </authorList>
    </citation>
    <scope>NUCLEOTIDE SEQUENCE [LARGE SCALE GENOMIC DNA]</scope>
    <source>
        <strain evidence="3 4">ESL0284</strain>
    </source>
</reference>
<dbReference type="GO" id="GO:0015562">
    <property type="term" value="F:efflux transmembrane transporter activity"/>
    <property type="evidence" value="ECO:0007669"/>
    <property type="project" value="InterPro"/>
</dbReference>